<evidence type="ECO:0000256" key="4">
    <source>
        <dbReference type="ARBA" id="ARBA00008480"/>
    </source>
</evidence>
<dbReference type="GO" id="GO:0016114">
    <property type="term" value="P:terpenoid biosynthetic process"/>
    <property type="evidence" value="ECO:0007669"/>
    <property type="project" value="InterPro"/>
</dbReference>
<comment type="similarity">
    <text evidence="11">In the C-terminal section; belongs to the IspF family.</text>
</comment>
<dbReference type="SUPFAM" id="SSF69765">
    <property type="entry name" value="IpsF-like"/>
    <property type="match status" value="1"/>
</dbReference>
<feature type="binding site" evidence="11">
    <location>
        <position position="231"/>
    </location>
    <ligand>
        <name>a divalent metal cation</name>
        <dbReference type="ChEBI" id="CHEBI:60240"/>
    </ligand>
</feature>
<dbReference type="CDD" id="cd00554">
    <property type="entry name" value="MECDP_synthase"/>
    <property type="match status" value="1"/>
</dbReference>
<evidence type="ECO:0000256" key="3">
    <source>
        <dbReference type="ARBA" id="ARBA00004709"/>
    </source>
</evidence>
<sequence>MTRTALILVAAGKGTRAGSNIPKQYHEIGEQPLIAHTLNNIRKSHIFNEIRVVVSSDDIWIDGVLESLDLFSVTTLGGATRTESVRAGLQSLVNLGIEHVYIHDAARPFVSSPMMQKLSEALKTYQGAAPALPIADALKTLEGDSVDRDQLQRVQTPQAFHFNALFMAYRDHAKTTSFADDIAVARKAGLSIAFTPGDPDNFKVTYPEDFAKAARMIDTSYIATGSGFDVHQFDHASAGPLWLCGVPIDCGYTLLGHSDADAGLHALTDAILGALCFGDIGDHFPPSDPKWKGAASDKFLRFAIEKLRERQGVLQHVDVTLICEMPKIKPHREAMRKRISELCTIPLSRVSVKATTTETLGFTGRGEGLAAQATATVKFRA</sequence>
<dbReference type="Pfam" id="PF02542">
    <property type="entry name" value="YgbB"/>
    <property type="match status" value="1"/>
</dbReference>
<dbReference type="Gene3D" id="3.30.1330.50">
    <property type="entry name" value="2-C-methyl-D-erythritol 2,4-cyclodiphosphate synthase"/>
    <property type="match status" value="1"/>
</dbReference>
<keyword evidence="10 11" id="KW-0511">Multifunctional enzyme</keyword>
<feature type="region of interest" description="2-C-methyl-D-erythritol 2,4-cyclodiphosphate synthase" evidence="11">
    <location>
        <begin position="223"/>
        <end position="381"/>
    </location>
</feature>
<feature type="binding site" evidence="11">
    <location>
        <begin position="257"/>
        <end position="258"/>
    </location>
    <ligand>
        <name>4-CDP-2-C-methyl-D-erythritol 2-phosphate</name>
        <dbReference type="ChEBI" id="CHEBI:57919"/>
    </ligand>
</feature>
<dbReference type="NCBIfam" id="NF006899">
    <property type="entry name" value="PRK09382.1"/>
    <property type="match status" value="1"/>
</dbReference>
<proteinExistence type="inferred from homology"/>
<dbReference type="HAMAP" id="MF_00107">
    <property type="entry name" value="IspF"/>
    <property type="match status" value="1"/>
</dbReference>
<comment type="function">
    <text evidence="11">Bifunctional enzyme that catalyzes the formation of 4-diphosphocytidyl-2-C-methyl-D-erythritol from CTP and 2-C-methyl-D-erythritol 4-phosphate (MEP) (IspD), and catalyzes the conversion of 4-diphosphocytidyl-2-C-methyl-D-erythritol 2-phosphate (CDP-ME2P) to 2-C-methyl-D-erythritol 2,4-cyclodiphosphate (ME-CPP) with a corresponding release of cytidine 5-monophosphate (CMP) (IspF).</text>
</comment>
<feature type="region of interest" description="2-C-methyl-D-erythritol 4-phosphate cytidylyltransferase" evidence="11">
    <location>
        <begin position="1"/>
        <end position="222"/>
    </location>
</feature>
<evidence type="ECO:0000256" key="8">
    <source>
        <dbReference type="ARBA" id="ARBA00023229"/>
    </source>
</evidence>
<dbReference type="CDD" id="cd02516">
    <property type="entry name" value="CDP-ME_synthetase"/>
    <property type="match status" value="1"/>
</dbReference>
<dbReference type="AlphaFoldDB" id="A0A918KC22"/>
<evidence type="ECO:0000313" key="14">
    <source>
        <dbReference type="Proteomes" id="UP000600865"/>
    </source>
</evidence>
<accession>A0A918KC22</accession>
<dbReference type="NCBIfam" id="TIGR00151">
    <property type="entry name" value="ispF"/>
    <property type="match status" value="1"/>
</dbReference>
<comment type="caution">
    <text evidence="13">The sequence shown here is derived from an EMBL/GenBank/DDBJ whole genome shotgun (WGS) entry which is preliminary data.</text>
</comment>
<dbReference type="SUPFAM" id="SSF53448">
    <property type="entry name" value="Nucleotide-diphospho-sugar transferases"/>
    <property type="match status" value="1"/>
</dbReference>
<dbReference type="InterPro" id="IPR020555">
    <property type="entry name" value="MECDP_synthase_CS"/>
</dbReference>
<feature type="binding site" evidence="11">
    <location>
        <position position="265"/>
    </location>
    <ligand>
        <name>a divalent metal cation</name>
        <dbReference type="ChEBI" id="CHEBI:60240"/>
    </ligand>
</feature>
<dbReference type="EMBL" id="BMYV01000001">
    <property type="protein sequence ID" value="GGX57985.1"/>
    <property type="molecule type" value="Genomic_DNA"/>
</dbReference>
<feature type="binding site" evidence="11">
    <location>
        <begin position="229"/>
        <end position="231"/>
    </location>
    <ligand>
        <name>4-CDP-2-C-methyl-D-erythritol 2-phosphate</name>
        <dbReference type="ChEBI" id="CHEBI:57919"/>
    </ligand>
</feature>
<evidence type="ECO:0000259" key="12">
    <source>
        <dbReference type="Pfam" id="PF02542"/>
    </source>
</evidence>
<evidence type="ECO:0000256" key="7">
    <source>
        <dbReference type="ARBA" id="ARBA00022723"/>
    </source>
</evidence>
<feature type="site" description="Transition state stabilizer" evidence="11">
    <location>
        <position position="257"/>
    </location>
</feature>
<dbReference type="NCBIfam" id="TIGR00453">
    <property type="entry name" value="ispD"/>
    <property type="match status" value="1"/>
</dbReference>
<organism evidence="13 14">
    <name type="scientific">Litorimonas cladophorae</name>
    <dbReference type="NCBI Taxonomy" id="1220491"/>
    <lineage>
        <taxon>Bacteria</taxon>
        <taxon>Pseudomonadati</taxon>
        <taxon>Pseudomonadota</taxon>
        <taxon>Alphaproteobacteria</taxon>
        <taxon>Maricaulales</taxon>
        <taxon>Robiginitomaculaceae</taxon>
    </lineage>
</organism>
<dbReference type="InterPro" id="IPR001228">
    <property type="entry name" value="IspD"/>
</dbReference>
<feature type="site" description="Transition state stabilizer" evidence="11">
    <location>
        <position position="16"/>
    </location>
</feature>
<feature type="binding site" evidence="11">
    <location>
        <begin position="355"/>
        <end position="358"/>
    </location>
    <ligand>
        <name>4-CDP-2-C-methyl-D-erythritol 2-phosphate</name>
        <dbReference type="ChEBI" id="CHEBI:57919"/>
    </ligand>
</feature>
<comment type="caution">
    <text evidence="11">Lacks conserved residue(s) required for the propagation of feature annotation.</text>
</comment>
<feature type="binding site" evidence="11">
    <location>
        <position position="229"/>
    </location>
    <ligand>
        <name>a divalent metal cation</name>
        <dbReference type="ChEBI" id="CHEBI:60240"/>
    </ligand>
</feature>
<evidence type="ECO:0000313" key="13">
    <source>
        <dbReference type="EMBL" id="GGX57985.1"/>
    </source>
</evidence>
<comment type="similarity">
    <text evidence="11">In the N-terminal section; belongs to the IspD/TarI cytidylyltransferase family. IspD subfamily.</text>
</comment>
<feature type="binding site" evidence="11">
    <location>
        <begin position="279"/>
        <end position="281"/>
    </location>
    <ligand>
        <name>4-CDP-2-C-methyl-D-erythritol 2-phosphate</name>
        <dbReference type="ChEBI" id="CHEBI:57919"/>
    </ligand>
</feature>
<evidence type="ECO:0000256" key="2">
    <source>
        <dbReference type="ARBA" id="ARBA00001968"/>
    </source>
</evidence>
<reference evidence="13 14" key="1">
    <citation type="journal article" date="2014" name="Int. J. Syst. Evol. Microbiol.">
        <title>Complete genome sequence of Corynebacterium casei LMG S-19264T (=DSM 44701T), isolated from a smear-ripened cheese.</title>
        <authorList>
            <consortium name="US DOE Joint Genome Institute (JGI-PGF)"/>
            <person name="Walter F."/>
            <person name="Albersmeier A."/>
            <person name="Kalinowski J."/>
            <person name="Ruckert C."/>
        </authorList>
    </citation>
    <scope>NUCLEOTIDE SEQUENCE [LARGE SCALE GENOMIC DNA]</scope>
    <source>
        <strain evidence="13 14">KCTC 23968</strain>
    </source>
</reference>
<keyword evidence="14" id="KW-1185">Reference proteome</keyword>
<name>A0A918KC22_9PROT</name>
<feature type="site" description="Transition state stabilizer" evidence="11">
    <location>
        <position position="356"/>
    </location>
</feature>
<dbReference type="Gene3D" id="3.90.550.10">
    <property type="entry name" value="Spore Coat Polysaccharide Biosynthesis Protein SpsA, Chain A"/>
    <property type="match status" value="1"/>
</dbReference>
<keyword evidence="7 11" id="KW-0479">Metal-binding</keyword>
<dbReference type="GO" id="GO:0046872">
    <property type="term" value="F:metal ion binding"/>
    <property type="evidence" value="ECO:0007669"/>
    <property type="project" value="UniProtKB-KW"/>
</dbReference>
<dbReference type="HAMAP" id="MF_01520">
    <property type="entry name" value="IspDF"/>
    <property type="match status" value="1"/>
</dbReference>
<dbReference type="GO" id="GO:0019288">
    <property type="term" value="P:isopentenyl diphosphate biosynthetic process, methylerythritol 4-phosphate pathway"/>
    <property type="evidence" value="ECO:0007669"/>
    <property type="project" value="UniProtKB-UniRule"/>
</dbReference>
<dbReference type="InterPro" id="IPR029044">
    <property type="entry name" value="Nucleotide-diphossugar_trans"/>
</dbReference>
<gene>
    <name evidence="11 13" type="primary">ispDF</name>
    <name evidence="13" type="ORF">GCM10011309_03900</name>
</gene>
<dbReference type="Pfam" id="PF01128">
    <property type="entry name" value="IspD"/>
    <property type="match status" value="1"/>
</dbReference>
<dbReference type="EC" id="2.7.7.60" evidence="11"/>
<evidence type="ECO:0000256" key="10">
    <source>
        <dbReference type="ARBA" id="ARBA00023268"/>
    </source>
</evidence>
<evidence type="ECO:0000256" key="11">
    <source>
        <dbReference type="HAMAP-Rule" id="MF_01520"/>
    </source>
</evidence>
<comment type="pathway">
    <text evidence="11">Isoprenoid biosynthesis; isopentenyl diphosphate biosynthesis via DXP pathway; isopentenyl diphosphate from 1-deoxy-D-xylulose 5-phosphate: step 2/6.</text>
</comment>
<feature type="site" description="Positions MEP for the nucleophilic attack" evidence="11">
    <location>
        <position position="203"/>
    </location>
</feature>
<dbReference type="PANTHER" id="PTHR43181">
    <property type="entry name" value="2-C-METHYL-D-ERYTHRITOL 2,4-CYCLODIPHOSPHATE SYNTHASE, CHLOROPLASTIC"/>
    <property type="match status" value="1"/>
</dbReference>
<dbReference type="PANTHER" id="PTHR43181:SF1">
    <property type="entry name" value="2-C-METHYL-D-ERYTHRITOL 2,4-CYCLODIPHOSPHATE SYNTHASE, CHLOROPLASTIC"/>
    <property type="match status" value="1"/>
</dbReference>
<feature type="domain" description="2-C-methyl-D-erythritol 2,4-cyclodiphosphate synthase" evidence="12">
    <location>
        <begin position="223"/>
        <end position="377"/>
    </location>
</feature>
<dbReference type="EC" id="4.6.1.12" evidence="11"/>
<keyword evidence="8 11" id="KW-0414">Isoprene biosynthesis</keyword>
<dbReference type="RefSeq" id="WP_189580607.1">
    <property type="nucleotide sequence ID" value="NZ_BMYV01000001.1"/>
</dbReference>
<dbReference type="GO" id="GO:0008685">
    <property type="term" value="F:2-C-methyl-D-erythritol 2,4-cyclodiphosphate synthase activity"/>
    <property type="evidence" value="ECO:0007669"/>
    <property type="project" value="UniProtKB-UniRule"/>
</dbReference>
<comment type="catalytic activity">
    <reaction evidence="1 11">
        <text>4-CDP-2-C-methyl-D-erythritol 2-phosphate = 2-C-methyl-D-erythritol 2,4-cyclic diphosphate + CMP</text>
        <dbReference type="Rhea" id="RHEA:23864"/>
        <dbReference type="ChEBI" id="CHEBI:57919"/>
        <dbReference type="ChEBI" id="CHEBI:58483"/>
        <dbReference type="ChEBI" id="CHEBI:60377"/>
        <dbReference type="EC" id="4.6.1.12"/>
    </reaction>
</comment>
<feature type="site" description="Positions MEP for the nucleophilic attack" evidence="11">
    <location>
        <position position="148"/>
    </location>
</feature>
<evidence type="ECO:0000256" key="1">
    <source>
        <dbReference type="ARBA" id="ARBA00000200"/>
    </source>
</evidence>
<keyword evidence="6 11" id="KW-0548">Nucleotidyltransferase</keyword>
<feature type="binding site" evidence="11">
    <location>
        <position position="365"/>
    </location>
    <ligand>
        <name>4-CDP-2-C-methyl-D-erythritol 2-phosphate</name>
        <dbReference type="ChEBI" id="CHEBI:57919"/>
    </ligand>
</feature>
<dbReference type="GO" id="GO:0050518">
    <property type="term" value="F:2-C-methyl-D-erythritol 4-phosphate cytidylyltransferase activity"/>
    <property type="evidence" value="ECO:0007669"/>
    <property type="project" value="UniProtKB-UniRule"/>
</dbReference>
<evidence type="ECO:0000256" key="9">
    <source>
        <dbReference type="ARBA" id="ARBA00023239"/>
    </source>
</evidence>
<dbReference type="InterPro" id="IPR003526">
    <property type="entry name" value="MECDP_synthase"/>
</dbReference>
<comment type="pathway">
    <text evidence="3 11">Isoprenoid biosynthesis; isopentenyl diphosphate biosynthesis via DXP pathway; isopentenyl diphosphate from 1-deoxy-D-xylulose 5-phosphate: step 4/6.</text>
</comment>
<dbReference type="InterPro" id="IPR036571">
    <property type="entry name" value="MECDP_synthase_sf"/>
</dbReference>
<protein>
    <recommendedName>
        <fullName evidence="11">Bifunctional enzyme IspD/IspF</fullName>
    </recommendedName>
    <domain>
        <recommendedName>
            <fullName evidence="11">2-C-methyl-D-erythritol 4-phosphate cytidylyltransferase</fullName>
            <ecNumber evidence="11">2.7.7.60</ecNumber>
        </recommendedName>
        <alternativeName>
            <fullName evidence="11">4-diphosphocytidyl-2C-methyl-D-erythritol synthase</fullName>
        </alternativeName>
        <alternativeName>
            <fullName evidence="11">MEP cytidylyltransferase</fullName>
            <shortName evidence="11">MCT</shortName>
        </alternativeName>
    </domain>
    <domain>
        <recommendedName>
            <fullName evidence="11">2-C-methyl-D-erythritol 2,4-cyclodiphosphate synthase</fullName>
            <shortName evidence="11">MECDP-synthase</shortName>
            <shortName evidence="11">MECPP-synthase</shortName>
            <shortName evidence="11">MECPS</shortName>
            <ecNumber evidence="11">4.6.1.12</ecNumber>
        </recommendedName>
    </domain>
</protein>
<keyword evidence="9 11" id="KW-0456">Lyase</keyword>
<dbReference type="InterPro" id="IPR034683">
    <property type="entry name" value="IspD/TarI"/>
</dbReference>
<feature type="site" description="Transition state stabilizer" evidence="11">
    <location>
        <position position="23"/>
    </location>
</feature>
<feature type="binding site" evidence="11">
    <location>
        <position position="362"/>
    </location>
    <ligand>
        <name>4-CDP-2-C-methyl-D-erythritol 2-phosphate</name>
        <dbReference type="ChEBI" id="CHEBI:57919"/>
    </ligand>
</feature>
<comment type="cofactor">
    <cofactor evidence="2 11">
        <name>a divalent metal cation</name>
        <dbReference type="ChEBI" id="CHEBI:60240"/>
    </cofactor>
</comment>
<evidence type="ECO:0000256" key="6">
    <source>
        <dbReference type="ARBA" id="ARBA00022695"/>
    </source>
</evidence>
<dbReference type="PROSITE" id="PS01350">
    <property type="entry name" value="ISPF"/>
    <property type="match status" value="1"/>
</dbReference>
<evidence type="ECO:0000256" key="5">
    <source>
        <dbReference type="ARBA" id="ARBA00022679"/>
    </source>
</evidence>
<dbReference type="InterPro" id="IPR026596">
    <property type="entry name" value="IspD/F"/>
</dbReference>
<keyword evidence="5 11" id="KW-0808">Transferase</keyword>
<comment type="similarity">
    <text evidence="4">Belongs to the IspF family.</text>
</comment>
<dbReference type="Proteomes" id="UP000600865">
    <property type="component" value="Unassembled WGS sequence"/>
</dbReference>
<comment type="catalytic activity">
    <reaction evidence="11">
        <text>2-C-methyl-D-erythritol 4-phosphate + CTP + H(+) = 4-CDP-2-C-methyl-D-erythritol + diphosphate</text>
        <dbReference type="Rhea" id="RHEA:13429"/>
        <dbReference type="ChEBI" id="CHEBI:15378"/>
        <dbReference type="ChEBI" id="CHEBI:33019"/>
        <dbReference type="ChEBI" id="CHEBI:37563"/>
        <dbReference type="ChEBI" id="CHEBI:57823"/>
        <dbReference type="ChEBI" id="CHEBI:58262"/>
        <dbReference type="EC" id="2.7.7.60"/>
    </reaction>
</comment>